<evidence type="ECO:0000313" key="2">
    <source>
        <dbReference type="EMBL" id="ADP79352.1"/>
    </source>
</evidence>
<dbReference type="InterPro" id="IPR041657">
    <property type="entry name" value="HTH_17"/>
</dbReference>
<dbReference type="STRING" id="298654.FraEuI1c_1280"/>
<dbReference type="AlphaFoldDB" id="E3J3L5"/>
<dbReference type="EMBL" id="CP002299">
    <property type="protein sequence ID" value="ADP79352.1"/>
    <property type="molecule type" value="Genomic_DNA"/>
</dbReference>
<reference evidence="2 3" key="1">
    <citation type="submission" date="2010-10" db="EMBL/GenBank/DDBJ databases">
        <title>Complete sequence of Frankia sp. EuI1c.</title>
        <authorList>
            <consortium name="US DOE Joint Genome Institute"/>
            <person name="Lucas S."/>
            <person name="Copeland A."/>
            <person name="Lapidus A."/>
            <person name="Cheng J.-F."/>
            <person name="Bruce D."/>
            <person name="Goodwin L."/>
            <person name="Pitluck S."/>
            <person name="Chertkov O."/>
            <person name="Detter J.C."/>
            <person name="Han C."/>
            <person name="Tapia R."/>
            <person name="Land M."/>
            <person name="Hauser L."/>
            <person name="Jeffries C."/>
            <person name="Kyrpides N."/>
            <person name="Ivanova N."/>
            <person name="Mikhailova N."/>
            <person name="Beauchemin N."/>
            <person name="Sen A."/>
            <person name="Sur S.A."/>
            <person name="Gtari M."/>
            <person name="Wall L."/>
            <person name="Tisa L."/>
            <person name="Woyke T."/>
        </authorList>
    </citation>
    <scope>NUCLEOTIDE SEQUENCE [LARGE SCALE GENOMIC DNA]</scope>
    <source>
        <strain evidence="3">DSM 45817 / CECT 9037 / EuI1c</strain>
    </source>
</reference>
<dbReference type="Pfam" id="PF12728">
    <property type="entry name" value="HTH_17"/>
    <property type="match status" value="1"/>
</dbReference>
<dbReference type="NCBIfam" id="TIGR01764">
    <property type="entry name" value="excise"/>
    <property type="match status" value="1"/>
</dbReference>
<dbReference type="OrthoDB" id="194758at2"/>
<dbReference type="Proteomes" id="UP000002484">
    <property type="component" value="Chromosome"/>
</dbReference>
<accession>E3J3L5</accession>
<evidence type="ECO:0000259" key="1">
    <source>
        <dbReference type="Pfam" id="PF12728"/>
    </source>
</evidence>
<dbReference type="InterPro" id="IPR009061">
    <property type="entry name" value="DNA-bd_dom_put_sf"/>
</dbReference>
<keyword evidence="3" id="KW-1185">Reference proteome</keyword>
<organism evidence="2 3">
    <name type="scientific">Pseudofrankia inefficax (strain DSM 45817 / CECT 9037 / DDB 130130 / EuI1c)</name>
    <name type="common">Frankia inefficax</name>
    <dbReference type="NCBI Taxonomy" id="298654"/>
    <lineage>
        <taxon>Bacteria</taxon>
        <taxon>Bacillati</taxon>
        <taxon>Actinomycetota</taxon>
        <taxon>Actinomycetes</taxon>
        <taxon>Frankiales</taxon>
        <taxon>Frankiaceae</taxon>
        <taxon>Pseudofrankia</taxon>
    </lineage>
</organism>
<name>E3J3L5_PSEI1</name>
<dbReference type="Gene3D" id="1.10.10.10">
    <property type="entry name" value="Winged helix-like DNA-binding domain superfamily/Winged helix DNA-binding domain"/>
    <property type="match status" value="1"/>
</dbReference>
<dbReference type="InterPro" id="IPR036388">
    <property type="entry name" value="WH-like_DNA-bd_sf"/>
</dbReference>
<feature type="domain" description="Helix-turn-helix" evidence="1">
    <location>
        <begin position="13"/>
        <end position="61"/>
    </location>
</feature>
<dbReference type="HOGENOM" id="CLU_140176_9_1_11"/>
<dbReference type="RefSeq" id="WP_013422473.1">
    <property type="nucleotide sequence ID" value="NC_014666.1"/>
</dbReference>
<dbReference type="KEGG" id="fri:FraEuI1c_1280"/>
<sequence>MNGQSADQDRLWTVGDLAEYLGVPVNTIYKWRTTGEGPTGLRIGRHVRYRREDVTAWLATRADRE</sequence>
<gene>
    <name evidence="2" type="ordered locus">FraEuI1c_1280</name>
</gene>
<proteinExistence type="predicted"/>
<dbReference type="InterPro" id="IPR010093">
    <property type="entry name" value="SinI_DNA-bd"/>
</dbReference>
<protein>
    <submittedName>
        <fullName evidence="2">DNA binding domain protein, excisionase family</fullName>
    </submittedName>
</protein>
<evidence type="ECO:0000313" key="3">
    <source>
        <dbReference type="Proteomes" id="UP000002484"/>
    </source>
</evidence>
<dbReference type="InParanoid" id="E3J3L5"/>
<dbReference type="GO" id="GO:0003677">
    <property type="term" value="F:DNA binding"/>
    <property type="evidence" value="ECO:0007669"/>
    <property type="project" value="InterPro"/>
</dbReference>
<dbReference type="SUPFAM" id="SSF46955">
    <property type="entry name" value="Putative DNA-binding domain"/>
    <property type="match status" value="1"/>
</dbReference>
<dbReference type="eggNOG" id="COG3311">
    <property type="taxonomic scope" value="Bacteria"/>
</dbReference>